<dbReference type="EMBL" id="JANCMU010000001">
    <property type="protein sequence ID" value="MDG4945638.1"/>
    <property type="molecule type" value="Genomic_DNA"/>
</dbReference>
<evidence type="ECO:0000259" key="1">
    <source>
        <dbReference type="Pfam" id="PF04230"/>
    </source>
</evidence>
<comment type="caution">
    <text evidence="2">The sequence shown here is derived from an EMBL/GenBank/DDBJ whole genome shotgun (WGS) entry which is preliminary data.</text>
</comment>
<protein>
    <submittedName>
        <fullName evidence="2">Polysaccharide pyruvyl transferase family protein</fullName>
    </submittedName>
</protein>
<dbReference type="InterPro" id="IPR007345">
    <property type="entry name" value="Polysacch_pyruvyl_Trfase"/>
</dbReference>
<dbReference type="GO" id="GO:0016740">
    <property type="term" value="F:transferase activity"/>
    <property type="evidence" value="ECO:0007669"/>
    <property type="project" value="UniProtKB-KW"/>
</dbReference>
<feature type="domain" description="Polysaccharide pyruvyl transferase" evidence="1">
    <location>
        <begin position="33"/>
        <end position="304"/>
    </location>
</feature>
<name>A0A9X4MVK3_9FLAO</name>
<keyword evidence="2" id="KW-0808">Transferase</keyword>
<gene>
    <name evidence="2" type="ORF">NMK71_04360</name>
</gene>
<proteinExistence type="predicted"/>
<dbReference type="Pfam" id="PF04230">
    <property type="entry name" value="PS_pyruv_trans"/>
    <property type="match status" value="1"/>
</dbReference>
<dbReference type="AlphaFoldDB" id="A0A9X4MVK3"/>
<evidence type="ECO:0000313" key="3">
    <source>
        <dbReference type="Proteomes" id="UP001152599"/>
    </source>
</evidence>
<accession>A0A9X4MVK3</accession>
<dbReference type="PANTHER" id="PTHR36836">
    <property type="entry name" value="COLANIC ACID BIOSYNTHESIS PROTEIN WCAK"/>
    <property type="match status" value="1"/>
</dbReference>
<dbReference type="RefSeq" id="WP_304420206.1">
    <property type="nucleotide sequence ID" value="NZ_JANCMU010000001.1"/>
</dbReference>
<keyword evidence="3" id="KW-1185">Reference proteome</keyword>
<organism evidence="2 3">
    <name type="scientific">Profundicola chukchiensis</name>
    <dbReference type="NCBI Taxonomy" id="2961959"/>
    <lineage>
        <taxon>Bacteria</taxon>
        <taxon>Pseudomonadati</taxon>
        <taxon>Bacteroidota</taxon>
        <taxon>Flavobacteriia</taxon>
        <taxon>Flavobacteriales</taxon>
        <taxon>Weeksellaceae</taxon>
        <taxon>Profundicola</taxon>
    </lineage>
</organism>
<dbReference type="Proteomes" id="UP001152599">
    <property type="component" value="Unassembled WGS sequence"/>
</dbReference>
<dbReference type="PANTHER" id="PTHR36836:SF1">
    <property type="entry name" value="COLANIC ACID BIOSYNTHESIS PROTEIN WCAK"/>
    <property type="match status" value="1"/>
</dbReference>
<evidence type="ECO:0000313" key="2">
    <source>
        <dbReference type="EMBL" id="MDG4945638.1"/>
    </source>
</evidence>
<reference evidence="2" key="1">
    <citation type="submission" date="2022-07" db="EMBL/GenBank/DDBJ databases">
        <title>Description and genome-wide analysis of Profundicola chukchiensis gen. nov., sp. nov., marine bacteria isolated from bottom sediments of the Chukchi Sea.</title>
        <authorList>
            <person name="Romanenko L."/>
            <person name="Otstavnykh N."/>
            <person name="Kurilenko V."/>
            <person name="Eremeev V."/>
            <person name="Velansky P."/>
            <person name="Mikhailov V."/>
            <person name="Isaeva M."/>
        </authorList>
    </citation>
    <scope>NUCLEOTIDE SEQUENCE</scope>
    <source>
        <strain evidence="2">KMM 9713</strain>
    </source>
</reference>
<sequence length="366" mass="42148">MSQIIFNGFYGFKNTGDDAFVEIASWGSKTYWDNKEITYFSGDDLPNTQIPIKQVYSSNAHKISQKISVFNASLKSDYFINAGGSVFSEIRPLSNIAFAQKARWLNPKLKHAAIGVSIGPFANTKNEKAVQNYLRSLKFLALRDTYSYEYARSLDLNYEPIKAFDLAALLPFCYENSIRTKKESKQKTIGISICNYERYINGDIKNEERRNQFVKNVLTRLAKNKEYSFKFFIFNGNKHIGDEHLTHSVASLLPKEQYEIIPYSKTTLSTWREIQACDFMFSTRLHASIFACYAGVPFMLIEYHRKCSNFLDDIGYDKNARIYDGEKNPEEVAQDIARFVSGDYIFPSHVNETIERAKLNFTQVQL</sequence>